<dbReference type="KEGG" id="aaus:EP12_16385"/>
<dbReference type="EMBL" id="CP008849">
    <property type="protein sequence ID" value="AIG00026.1"/>
    <property type="molecule type" value="Genomic_DNA"/>
</dbReference>
<evidence type="ECO:0000313" key="6">
    <source>
        <dbReference type="EMBL" id="HAW74836.1"/>
    </source>
</evidence>
<dbReference type="PATRIC" id="fig|589873.4.peg.3552"/>
<dbReference type="AlphaFoldDB" id="A0A075P4Y9"/>
<dbReference type="STRING" id="589873.EP12_16385"/>
<evidence type="ECO:0000256" key="3">
    <source>
        <dbReference type="ARBA" id="ARBA00023163"/>
    </source>
</evidence>
<dbReference type="RefSeq" id="WP_044058057.1">
    <property type="nucleotide sequence ID" value="NZ_CAJXAX010000002.1"/>
</dbReference>
<dbReference type="PROSITE" id="PS50949">
    <property type="entry name" value="HTH_GNTR"/>
    <property type="match status" value="1"/>
</dbReference>
<evidence type="ECO:0000313" key="5">
    <source>
        <dbReference type="EMBL" id="AIG00026.1"/>
    </source>
</evidence>
<evidence type="ECO:0000313" key="10">
    <source>
        <dbReference type="Proteomes" id="UP000264779"/>
    </source>
</evidence>
<keyword evidence="8" id="KW-1185">Reference proteome</keyword>
<reference evidence="5 8" key="1">
    <citation type="submission" date="2014-06" db="EMBL/GenBank/DDBJ databases">
        <title>Genomes of Alteromonas australica, a world apart.</title>
        <authorList>
            <person name="Gonzaga A."/>
            <person name="Lopez-Perez M."/>
            <person name="Rodriguez-Valera F."/>
        </authorList>
    </citation>
    <scope>NUCLEOTIDE SEQUENCE [LARGE SCALE GENOMIC DNA]</scope>
    <source>
        <strain evidence="5 8">H 17</strain>
    </source>
</reference>
<dbReference type="GO" id="GO:0003700">
    <property type="term" value="F:DNA-binding transcription factor activity"/>
    <property type="evidence" value="ECO:0007669"/>
    <property type="project" value="InterPro"/>
</dbReference>
<dbReference type="GO" id="GO:0003677">
    <property type="term" value="F:DNA binding"/>
    <property type="evidence" value="ECO:0007669"/>
    <property type="project" value="UniProtKB-KW"/>
</dbReference>
<keyword evidence="3" id="KW-0804">Transcription</keyword>
<dbReference type="GeneID" id="78256348"/>
<dbReference type="Pfam" id="PF07729">
    <property type="entry name" value="FCD"/>
    <property type="match status" value="1"/>
</dbReference>
<dbReference type="InterPro" id="IPR011711">
    <property type="entry name" value="GntR_C"/>
</dbReference>
<dbReference type="InterPro" id="IPR036388">
    <property type="entry name" value="WH-like_DNA-bd_sf"/>
</dbReference>
<dbReference type="PANTHER" id="PTHR43537">
    <property type="entry name" value="TRANSCRIPTIONAL REGULATOR, GNTR FAMILY"/>
    <property type="match status" value="1"/>
</dbReference>
<sequence>MKTRRLFWSIVEKLESLIDQGIYPVGSRLPAERELAETYQVSRPTIREAIIALEVRERVEVKTGSGVYVLQQKNSQNNSKPISAFELTQARALVEGEAAALAASTISQEELAELHQTLVEMKTPEKADAADQRFHQVISQATRNNAILISVENLWQLRRTVPQVVSAYSEVCSQGNEQRLKEHTAIYDAIANKDPAGARRAMHYHFNRLINALFDASEAKALEEIKRKTDETRDLYSISHLSQ</sequence>
<dbReference type="InterPro" id="IPR036390">
    <property type="entry name" value="WH_DNA-bd_sf"/>
</dbReference>
<dbReference type="Proteomes" id="UP000056090">
    <property type="component" value="Chromosome"/>
</dbReference>
<evidence type="ECO:0000313" key="7">
    <source>
        <dbReference type="EMBL" id="HBU51063.1"/>
    </source>
</evidence>
<feature type="domain" description="HTH gntR-type" evidence="4">
    <location>
        <begin position="4"/>
        <end position="72"/>
    </location>
</feature>
<dbReference type="SMART" id="SM00895">
    <property type="entry name" value="FCD"/>
    <property type="match status" value="1"/>
</dbReference>
<accession>A0A075P4Y9</accession>
<evidence type="ECO:0000256" key="1">
    <source>
        <dbReference type="ARBA" id="ARBA00023015"/>
    </source>
</evidence>
<dbReference type="OrthoDB" id="5450856at2"/>
<dbReference type="InterPro" id="IPR008920">
    <property type="entry name" value="TF_FadR/GntR_C"/>
</dbReference>
<dbReference type="EMBL" id="DNAN01000128">
    <property type="protein sequence ID" value="HAW74836.1"/>
    <property type="molecule type" value="Genomic_DNA"/>
</dbReference>
<dbReference type="Proteomes" id="UP000263517">
    <property type="component" value="Unassembled WGS sequence"/>
</dbReference>
<dbReference type="Proteomes" id="UP000264779">
    <property type="component" value="Unassembled WGS sequence"/>
</dbReference>
<dbReference type="Pfam" id="PF00392">
    <property type="entry name" value="GntR"/>
    <property type="match status" value="1"/>
</dbReference>
<gene>
    <name evidence="6" type="ORF">DCW74_03770</name>
    <name evidence="7" type="ORF">DEB45_07370</name>
    <name evidence="5" type="ORF">EP13_15790</name>
</gene>
<dbReference type="PANTHER" id="PTHR43537:SF5">
    <property type="entry name" value="UXU OPERON TRANSCRIPTIONAL REGULATOR"/>
    <property type="match status" value="1"/>
</dbReference>
<evidence type="ECO:0000259" key="4">
    <source>
        <dbReference type="PROSITE" id="PS50949"/>
    </source>
</evidence>
<dbReference type="Gene3D" id="1.20.120.530">
    <property type="entry name" value="GntR ligand-binding domain-like"/>
    <property type="match status" value="1"/>
</dbReference>
<dbReference type="SUPFAM" id="SSF48008">
    <property type="entry name" value="GntR ligand-binding domain-like"/>
    <property type="match status" value="1"/>
</dbReference>
<reference evidence="9 10" key="2">
    <citation type="journal article" date="2018" name="Nat. Biotechnol.">
        <title>A standardized bacterial taxonomy based on genome phylogeny substantially revises the tree of life.</title>
        <authorList>
            <person name="Parks D.H."/>
            <person name="Chuvochina M."/>
            <person name="Waite D.W."/>
            <person name="Rinke C."/>
            <person name="Skarshewski A."/>
            <person name="Chaumeil P.A."/>
            <person name="Hugenholtz P."/>
        </authorList>
    </citation>
    <scope>NUCLEOTIDE SEQUENCE [LARGE SCALE GENOMIC DNA]</scope>
    <source>
        <strain evidence="7">UBA11621</strain>
        <strain evidence="6">UBA11978</strain>
    </source>
</reference>
<organism evidence="5 8">
    <name type="scientific">Alteromonas australica</name>
    <dbReference type="NCBI Taxonomy" id="589873"/>
    <lineage>
        <taxon>Bacteria</taxon>
        <taxon>Pseudomonadati</taxon>
        <taxon>Pseudomonadota</taxon>
        <taxon>Gammaproteobacteria</taxon>
        <taxon>Alteromonadales</taxon>
        <taxon>Alteromonadaceae</taxon>
        <taxon>Alteromonas/Salinimonas group</taxon>
        <taxon>Alteromonas</taxon>
    </lineage>
</organism>
<dbReference type="SMART" id="SM00345">
    <property type="entry name" value="HTH_GNTR"/>
    <property type="match status" value="1"/>
</dbReference>
<evidence type="ECO:0000256" key="2">
    <source>
        <dbReference type="ARBA" id="ARBA00023125"/>
    </source>
</evidence>
<dbReference type="CDD" id="cd07377">
    <property type="entry name" value="WHTH_GntR"/>
    <property type="match status" value="1"/>
</dbReference>
<dbReference type="KEGG" id="aal:EP13_15790"/>
<dbReference type="SUPFAM" id="SSF46785">
    <property type="entry name" value="Winged helix' DNA-binding domain"/>
    <property type="match status" value="1"/>
</dbReference>
<name>A0A075P4Y9_9ALTE</name>
<evidence type="ECO:0000313" key="9">
    <source>
        <dbReference type="Proteomes" id="UP000263517"/>
    </source>
</evidence>
<dbReference type="EMBL" id="DONK01000109">
    <property type="protein sequence ID" value="HBU51063.1"/>
    <property type="molecule type" value="Genomic_DNA"/>
</dbReference>
<proteinExistence type="predicted"/>
<dbReference type="InterPro" id="IPR000524">
    <property type="entry name" value="Tscrpt_reg_HTH_GntR"/>
</dbReference>
<dbReference type="Gene3D" id="1.10.10.10">
    <property type="entry name" value="Winged helix-like DNA-binding domain superfamily/Winged helix DNA-binding domain"/>
    <property type="match status" value="1"/>
</dbReference>
<dbReference type="PRINTS" id="PR00035">
    <property type="entry name" value="HTHGNTR"/>
</dbReference>
<protein>
    <submittedName>
        <fullName evidence="6">FadR family transcriptional regulator</fullName>
    </submittedName>
    <submittedName>
        <fullName evidence="5">GntR family transcriptional regulator</fullName>
    </submittedName>
</protein>
<keyword evidence="2" id="KW-0238">DNA-binding</keyword>
<evidence type="ECO:0000313" key="8">
    <source>
        <dbReference type="Proteomes" id="UP000056090"/>
    </source>
</evidence>
<dbReference type="eggNOG" id="COG2186">
    <property type="taxonomic scope" value="Bacteria"/>
</dbReference>
<keyword evidence="1" id="KW-0805">Transcription regulation</keyword>